<evidence type="ECO:0000256" key="2">
    <source>
        <dbReference type="ARBA" id="ARBA00023054"/>
    </source>
</evidence>
<organism evidence="4 5">
    <name type="scientific">Edaphosphingomonas laterariae</name>
    <dbReference type="NCBI Taxonomy" id="861865"/>
    <lineage>
        <taxon>Bacteria</taxon>
        <taxon>Pseudomonadati</taxon>
        <taxon>Pseudomonadota</taxon>
        <taxon>Alphaproteobacteria</taxon>
        <taxon>Sphingomonadales</taxon>
        <taxon>Rhizorhabdaceae</taxon>
        <taxon>Edaphosphingomonas</taxon>
    </lineage>
</organism>
<reference evidence="5" key="1">
    <citation type="submission" date="2017-06" db="EMBL/GenBank/DDBJ databases">
        <authorList>
            <person name="Varghese N."/>
            <person name="Submissions S."/>
        </authorList>
    </citation>
    <scope>NUCLEOTIDE SEQUENCE [LARGE SCALE GENOMIC DNA]</scope>
    <source>
        <strain evidence="5">LNB2</strain>
    </source>
</reference>
<dbReference type="NCBIfam" id="NF002939">
    <property type="entry name" value="PRK03598.1"/>
    <property type="match status" value="1"/>
</dbReference>
<dbReference type="OrthoDB" id="9813967at2"/>
<dbReference type="Proteomes" id="UP000198281">
    <property type="component" value="Unassembled WGS sequence"/>
</dbReference>
<evidence type="ECO:0000259" key="3">
    <source>
        <dbReference type="Pfam" id="PF25881"/>
    </source>
</evidence>
<evidence type="ECO:0000313" key="5">
    <source>
        <dbReference type="Proteomes" id="UP000198281"/>
    </source>
</evidence>
<evidence type="ECO:0000313" key="4">
    <source>
        <dbReference type="EMBL" id="SNS79449.1"/>
    </source>
</evidence>
<dbReference type="Gene3D" id="1.10.287.470">
    <property type="entry name" value="Helix hairpin bin"/>
    <property type="match status" value="1"/>
</dbReference>
<dbReference type="InterPro" id="IPR059052">
    <property type="entry name" value="HH_YbhG-like"/>
</dbReference>
<dbReference type="Gene3D" id="2.40.30.170">
    <property type="match status" value="1"/>
</dbReference>
<proteinExistence type="predicted"/>
<protein>
    <submittedName>
        <fullName evidence="4">HlyD family secretion protein</fullName>
    </submittedName>
</protein>
<keyword evidence="2" id="KW-0175">Coiled coil</keyword>
<comment type="subcellular location">
    <subcellularLocation>
        <location evidence="1">Cell envelope</location>
    </subcellularLocation>
</comment>
<dbReference type="GO" id="GO:0030313">
    <property type="term" value="C:cell envelope"/>
    <property type="evidence" value="ECO:0007669"/>
    <property type="project" value="UniProtKB-SubCell"/>
</dbReference>
<dbReference type="InterPro" id="IPR050465">
    <property type="entry name" value="UPF0194_transport"/>
</dbReference>
<gene>
    <name evidence="4" type="ORF">SAMN06295912_11661</name>
</gene>
<accession>A0A239HDG8</accession>
<dbReference type="SUPFAM" id="SSF111369">
    <property type="entry name" value="HlyD-like secretion proteins"/>
    <property type="match status" value="3"/>
</dbReference>
<dbReference type="Gene3D" id="2.40.50.100">
    <property type="match status" value="1"/>
</dbReference>
<dbReference type="PANTHER" id="PTHR32347">
    <property type="entry name" value="EFFLUX SYSTEM COMPONENT YKNX-RELATED"/>
    <property type="match status" value="1"/>
</dbReference>
<sequence length="334" mass="35460">MNRRRLIPIAIIAILVVAAILTRGFGLFDSGRGGTLRLSGNVDIRSVDLGFRVGGRIAEMPVDEGAKVAAGTVLARLDTRPLNDALNAASAEIGVSEAELTKRINGNRPQDIARAEAEAAAARATLAKANEDYQRRAELVKTGAVSQALYDASKAEYLAAQAQLRAADEALSLQRAGARREDVAAARAQRAAAIAHRDKAATDLADATITAPAAGTILTRAREPGAIVQPGEAVFTLTIDRPMRVRAYISEPDLGRISPGMKVEVAVDGNPRRYAGTIGFISPTAEFTPKTVETRDLRSDLVYRIRVIVTDPDDALRQGQPVTVTVPDARPAAD</sequence>
<name>A0A239HDG8_9SPHN</name>
<dbReference type="RefSeq" id="WP_089220264.1">
    <property type="nucleotide sequence ID" value="NZ_FZOS01000016.1"/>
</dbReference>
<keyword evidence="5" id="KW-1185">Reference proteome</keyword>
<dbReference type="Pfam" id="PF25881">
    <property type="entry name" value="HH_YBHG"/>
    <property type="match status" value="1"/>
</dbReference>
<evidence type="ECO:0000256" key="1">
    <source>
        <dbReference type="ARBA" id="ARBA00004196"/>
    </source>
</evidence>
<dbReference type="EMBL" id="FZOS01000016">
    <property type="protein sequence ID" value="SNS79449.1"/>
    <property type="molecule type" value="Genomic_DNA"/>
</dbReference>
<dbReference type="PANTHER" id="PTHR32347:SF29">
    <property type="entry name" value="UPF0194 MEMBRANE PROTEIN YBHG"/>
    <property type="match status" value="1"/>
</dbReference>
<feature type="domain" description="YbhG-like alpha-helical hairpin" evidence="3">
    <location>
        <begin position="77"/>
        <end position="203"/>
    </location>
</feature>
<dbReference type="AlphaFoldDB" id="A0A239HDG8"/>